<dbReference type="AlphaFoldDB" id="S6A469"/>
<protein>
    <submittedName>
        <fullName evidence="2">Uncharacterized protein</fullName>
    </submittedName>
</protein>
<dbReference type="EMBL" id="CP006254">
    <property type="protein sequence ID" value="AGT33746.1"/>
    <property type="molecule type" value="Genomic_DNA"/>
</dbReference>
<feature type="region of interest" description="Disordered" evidence="1">
    <location>
        <begin position="1"/>
        <end position="20"/>
    </location>
</feature>
<organism evidence="2 3">
    <name type="scientific">Geobacillus genomosp. 3</name>
    <dbReference type="NCBI Taxonomy" id="1921421"/>
    <lineage>
        <taxon>Bacteria</taxon>
        <taxon>Bacillati</taxon>
        <taxon>Bacillota</taxon>
        <taxon>Bacilli</taxon>
        <taxon>Bacillales</taxon>
        <taxon>Anoxybacillaceae</taxon>
        <taxon>Geobacillus</taxon>
    </lineage>
</organism>
<dbReference type="Proteomes" id="UP000015500">
    <property type="component" value="Chromosome"/>
</dbReference>
<evidence type="ECO:0000313" key="3">
    <source>
        <dbReference type="Proteomes" id="UP000015500"/>
    </source>
</evidence>
<evidence type="ECO:0000313" key="2">
    <source>
        <dbReference type="EMBL" id="AGT33746.1"/>
    </source>
</evidence>
<gene>
    <name evidence="2" type="ORF">M493_17695</name>
</gene>
<dbReference type="HOGENOM" id="CLU_3356397_0_0_9"/>
<proteinExistence type="predicted"/>
<evidence type="ECO:0000256" key="1">
    <source>
        <dbReference type="SAM" id="MobiDB-lite"/>
    </source>
</evidence>
<dbReference type="KEGG" id="gjf:M493_17695"/>
<sequence>MAAGAAKPDEQKGRQMAPFRFDEPCLRFRRSAGLLT</sequence>
<keyword evidence="3" id="KW-1185">Reference proteome</keyword>
<reference evidence="2 3" key="1">
    <citation type="journal article" date="2014" name="Genome Announc.">
        <title>Complete Genome Sequence of the Thermophilic Polychlorinated Biphenyl Degrader Geobacillus sp. Strain JF8 (NBRC 109937).</title>
        <authorList>
            <person name="Shintani M."/>
            <person name="Ohtsubo Y."/>
            <person name="Fukuda K."/>
            <person name="Hosoyama A."/>
            <person name="Ohji S."/>
            <person name="Yamazoe A."/>
            <person name="Fujita N."/>
            <person name="Nagata Y."/>
            <person name="Tsuda M."/>
            <person name="Hatta T."/>
            <person name="Kimbara K."/>
        </authorList>
    </citation>
    <scope>NUCLEOTIDE SEQUENCE [LARGE SCALE GENOMIC DNA]</scope>
    <source>
        <strain evidence="2 3">JF8</strain>
    </source>
</reference>
<name>S6A469_GEOG3</name>
<accession>S6A469</accession>